<keyword evidence="7 12" id="KW-0067">ATP-binding</keyword>
<evidence type="ECO:0000256" key="11">
    <source>
        <dbReference type="NCBIfam" id="TIGR00665"/>
    </source>
</evidence>
<evidence type="ECO:0000256" key="9">
    <source>
        <dbReference type="ARBA" id="ARBA00023235"/>
    </source>
</evidence>
<dbReference type="InterPro" id="IPR007693">
    <property type="entry name" value="DNA_helicase_DnaB-like_N"/>
</dbReference>
<dbReference type="PROSITE" id="PS51199">
    <property type="entry name" value="SF4_HELICASE"/>
    <property type="match status" value="1"/>
</dbReference>
<dbReference type="KEGG" id="pfer:IRI77_30035"/>
<protein>
    <recommendedName>
        <fullName evidence="11 12">Replicative DNA helicase</fullName>
        <ecNumber evidence="11 12">5.6.2.3</ecNumber>
    </recommendedName>
</protein>
<dbReference type="CDD" id="cd00984">
    <property type="entry name" value="DnaB_C"/>
    <property type="match status" value="1"/>
</dbReference>
<dbReference type="SUPFAM" id="SSF48024">
    <property type="entry name" value="N-terminal domain of DnaB helicase"/>
    <property type="match status" value="1"/>
</dbReference>
<dbReference type="Gene3D" id="1.10.860.10">
    <property type="entry name" value="DNAb Helicase, Chain A"/>
    <property type="match status" value="1"/>
</dbReference>
<dbReference type="PANTHER" id="PTHR30153:SF2">
    <property type="entry name" value="REPLICATIVE DNA HELICASE"/>
    <property type="match status" value="1"/>
</dbReference>
<dbReference type="NCBIfam" id="TIGR00665">
    <property type="entry name" value="DnaB"/>
    <property type="match status" value="1"/>
</dbReference>
<dbReference type="GO" id="GO:0016787">
    <property type="term" value="F:hydrolase activity"/>
    <property type="evidence" value="ECO:0007669"/>
    <property type="project" value="UniProtKB-KW"/>
</dbReference>
<accession>A0A7S7NNP7</accession>
<dbReference type="Gene3D" id="3.40.50.300">
    <property type="entry name" value="P-loop containing nucleotide triphosphate hydrolases"/>
    <property type="match status" value="1"/>
</dbReference>
<dbReference type="InterPro" id="IPR007694">
    <property type="entry name" value="DNA_helicase_DnaB-like_C"/>
</dbReference>
<evidence type="ECO:0000256" key="4">
    <source>
        <dbReference type="ARBA" id="ARBA00022741"/>
    </source>
</evidence>
<dbReference type="InterPro" id="IPR036185">
    <property type="entry name" value="DNA_heli_DnaB-like_N_sf"/>
</dbReference>
<comment type="catalytic activity">
    <reaction evidence="10 12">
        <text>ATP + H2O = ADP + phosphate + H(+)</text>
        <dbReference type="Rhea" id="RHEA:13065"/>
        <dbReference type="ChEBI" id="CHEBI:15377"/>
        <dbReference type="ChEBI" id="CHEBI:15378"/>
        <dbReference type="ChEBI" id="CHEBI:30616"/>
        <dbReference type="ChEBI" id="CHEBI:43474"/>
        <dbReference type="ChEBI" id="CHEBI:456216"/>
        <dbReference type="EC" id="5.6.2.3"/>
    </reaction>
</comment>
<evidence type="ECO:0000256" key="10">
    <source>
        <dbReference type="ARBA" id="ARBA00048954"/>
    </source>
</evidence>
<dbReference type="InterPro" id="IPR007692">
    <property type="entry name" value="DNA_helicase_DnaB"/>
</dbReference>
<feature type="domain" description="SF4 helicase" evidence="13">
    <location>
        <begin position="184"/>
        <end position="455"/>
    </location>
</feature>
<evidence type="ECO:0000256" key="12">
    <source>
        <dbReference type="RuleBase" id="RU362085"/>
    </source>
</evidence>
<evidence type="ECO:0000256" key="7">
    <source>
        <dbReference type="ARBA" id="ARBA00022840"/>
    </source>
</evidence>
<gene>
    <name evidence="14" type="primary">dnaB</name>
    <name evidence="14" type="ORF">IRI77_30035</name>
</gene>
<proteinExistence type="inferred from homology"/>
<dbReference type="GO" id="GO:0003677">
    <property type="term" value="F:DNA binding"/>
    <property type="evidence" value="ECO:0007669"/>
    <property type="project" value="UniProtKB-UniRule"/>
</dbReference>
<dbReference type="GO" id="GO:1990077">
    <property type="term" value="C:primosome complex"/>
    <property type="evidence" value="ECO:0007669"/>
    <property type="project" value="UniProtKB-UniRule"/>
</dbReference>
<dbReference type="Pfam" id="PF00772">
    <property type="entry name" value="DnaB"/>
    <property type="match status" value="1"/>
</dbReference>
<evidence type="ECO:0000256" key="5">
    <source>
        <dbReference type="ARBA" id="ARBA00022801"/>
    </source>
</evidence>
<dbReference type="GO" id="GO:0005829">
    <property type="term" value="C:cytosol"/>
    <property type="evidence" value="ECO:0007669"/>
    <property type="project" value="TreeGrafter"/>
</dbReference>
<evidence type="ECO:0000313" key="14">
    <source>
        <dbReference type="EMBL" id="QOY86975.1"/>
    </source>
</evidence>
<dbReference type="Proteomes" id="UP000593892">
    <property type="component" value="Chromosome"/>
</dbReference>
<keyword evidence="3 12" id="KW-0235">DNA replication</keyword>
<dbReference type="RefSeq" id="WP_194448644.1">
    <property type="nucleotide sequence ID" value="NZ_CP063849.1"/>
</dbReference>
<dbReference type="EMBL" id="CP063849">
    <property type="protein sequence ID" value="QOY86975.1"/>
    <property type="molecule type" value="Genomic_DNA"/>
</dbReference>
<sequence length="461" mass="51389">MSQPSKTDQSFERGLPSNVYAERMVLGSILINSNTFITAAASLSPDDFSLDKHRRIFQRMMDLNNREERIDRVTVANELMRHSELEAVDGLTYLSSLDEGLPEIFHIESYIAIVRDKSLLRQLIYSAQETIQRCMLAEDDPALILSHAEEGLLKLGEARAKDSLLSAQQVFDSEEGGVNAFLDPGRRVQGVSTGFIKFDEMTGGMRPGELIILAARPAMGKTALALNVALHVATNKKNPKAVAVFSMEMSKQSLLTRLICSLGRVDQQRFRSGYLDREERARLGMAAADLYEAPIFIDDTSSTTLMDINAKLRKLRASNDLGLVVVDYLQLMPAPSLGRNSNRVQEVGALSRGMKLMSKDLEVPFLVLSQLSRAPEQRIGDHRPQLADLRESGSIEQDADMVAFIFRPEVYQKDREDLRGVAELILAKQRNGPTGKVPLVFLHNYTKFENAADSFDDDHGE</sequence>
<dbReference type="SUPFAM" id="SSF52540">
    <property type="entry name" value="P-loop containing nucleoside triphosphate hydrolases"/>
    <property type="match status" value="1"/>
</dbReference>
<dbReference type="EC" id="5.6.2.3" evidence="11 12"/>
<dbReference type="GO" id="GO:0043139">
    <property type="term" value="F:5'-3' DNA helicase activity"/>
    <property type="evidence" value="ECO:0007669"/>
    <property type="project" value="UniProtKB-EC"/>
</dbReference>
<dbReference type="GO" id="GO:0006269">
    <property type="term" value="P:DNA replication, synthesis of primer"/>
    <property type="evidence" value="ECO:0007669"/>
    <property type="project" value="UniProtKB-UniRule"/>
</dbReference>
<name>A0A7S7NNP7_PALFE</name>
<keyword evidence="15" id="KW-1185">Reference proteome</keyword>
<keyword evidence="2 12" id="KW-0639">Primosome</keyword>
<dbReference type="GO" id="GO:0005524">
    <property type="term" value="F:ATP binding"/>
    <property type="evidence" value="ECO:0007669"/>
    <property type="project" value="UniProtKB-UniRule"/>
</dbReference>
<evidence type="ECO:0000256" key="8">
    <source>
        <dbReference type="ARBA" id="ARBA00023125"/>
    </source>
</evidence>
<reference evidence="14 15" key="1">
    <citation type="submission" date="2020-10" db="EMBL/GenBank/DDBJ databases">
        <title>Complete genome sequence of Paludibaculum fermentans P105T, a facultatively anaerobic acidobacterium capable of dissimilatory Fe(III) reduction.</title>
        <authorList>
            <person name="Dedysh S.N."/>
            <person name="Beletsky A.V."/>
            <person name="Kulichevskaya I.S."/>
            <person name="Mardanov A.V."/>
            <person name="Ravin N.V."/>
        </authorList>
    </citation>
    <scope>NUCLEOTIDE SEQUENCE [LARGE SCALE GENOMIC DNA]</scope>
    <source>
        <strain evidence="14 15">P105</strain>
    </source>
</reference>
<comment type="function">
    <text evidence="12">The main replicative DNA helicase, it participates in initiation and elongation during chromosome replication. Travels ahead of the DNA replisome, separating dsDNA into templates for DNA synthesis. A processive ATP-dependent 5'-3' DNA helicase it has DNA-dependent ATPase activity.</text>
</comment>
<evidence type="ECO:0000259" key="13">
    <source>
        <dbReference type="PROSITE" id="PS51199"/>
    </source>
</evidence>
<evidence type="ECO:0000256" key="3">
    <source>
        <dbReference type="ARBA" id="ARBA00022705"/>
    </source>
</evidence>
<evidence type="ECO:0000256" key="6">
    <source>
        <dbReference type="ARBA" id="ARBA00022806"/>
    </source>
</evidence>
<dbReference type="AlphaFoldDB" id="A0A7S7NNP7"/>
<dbReference type="InterPro" id="IPR027417">
    <property type="entry name" value="P-loop_NTPase"/>
</dbReference>
<evidence type="ECO:0000313" key="15">
    <source>
        <dbReference type="Proteomes" id="UP000593892"/>
    </source>
</evidence>
<dbReference type="PANTHER" id="PTHR30153">
    <property type="entry name" value="REPLICATIVE DNA HELICASE DNAB"/>
    <property type="match status" value="1"/>
</dbReference>
<keyword evidence="6 12" id="KW-0347">Helicase</keyword>
<dbReference type="Pfam" id="PF03796">
    <property type="entry name" value="DnaB_C"/>
    <property type="match status" value="1"/>
</dbReference>
<keyword evidence="5 12" id="KW-0378">Hydrolase</keyword>
<keyword evidence="9" id="KW-0413">Isomerase</keyword>
<evidence type="ECO:0000256" key="2">
    <source>
        <dbReference type="ARBA" id="ARBA00022515"/>
    </source>
</evidence>
<keyword evidence="8 12" id="KW-0238">DNA-binding</keyword>
<organism evidence="14 15">
    <name type="scientific">Paludibaculum fermentans</name>
    <dbReference type="NCBI Taxonomy" id="1473598"/>
    <lineage>
        <taxon>Bacteria</taxon>
        <taxon>Pseudomonadati</taxon>
        <taxon>Acidobacteriota</taxon>
        <taxon>Terriglobia</taxon>
        <taxon>Bryobacterales</taxon>
        <taxon>Bryobacteraceae</taxon>
        <taxon>Paludibaculum</taxon>
    </lineage>
</organism>
<comment type="similarity">
    <text evidence="1 12">Belongs to the helicase family. DnaB subfamily.</text>
</comment>
<keyword evidence="4 12" id="KW-0547">Nucleotide-binding</keyword>
<evidence type="ECO:0000256" key="1">
    <source>
        <dbReference type="ARBA" id="ARBA00008428"/>
    </source>
</evidence>
<dbReference type="InterPro" id="IPR016136">
    <property type="entry name" value="DNA_helicase_N/primase_C"/>
</dbReference>